<evidence type="ECO:0000259" key="12">
    <source>
        <dbReference type="Pfam" id="PF01706"/>
    </source>
</evidence>
<evidence type="ECO:0000256" key="2">
    <source>
        <dbReference type="ARBA" id="ARBA00004515"/>
    </source>
</evidence>
<dbReference type="InterPro" id="IPR000090">
    <property type="entry name" value="Flg_Motor_Flig"/>
</dbReference>
<evidence type="ECO:0000256" key="8">
    <source>
        <dbReference type="ARBA" id="ARBA00023136"/>
    </source>
</evidence>
<gene>
    <name evidence="15" type="primary">fliG</name>
    <name evidence="15" type="ORF">ACFOSU_09870</name>
</gene>
<protein>
    <recommendedName>
        <fullName evidence="4 11">Flagellar motor switch protein FliG</fullName>
    </recommendedName>
</protein>
<keyword evidence="6 11" id="KW-0145">Chemotaxis</keyword>
<dbReference type="InterPro" id="IPR028263">
    <property type="entry name" value="FliG_N"/>
</dbReference>
<keyword evidence="16" id="KW-1185">Reference proteome</keyword>
<evidence type="ECO:0000256" key="3">
    <source>
        <dbReference type="ARBA" id="ARBA00010299"/>
    </source>
</evidence>
<keyword evidence="9 11" id="KW-0975">Bacterial flagellum</keyword>
<dbReference type="PANTHER" id="PTHR30534">
    <property type="entry name" value="FLAGELLAR MOTOR SWITCH PROTEIN FLIG"/>
    <property type="match status" value="1"/>
</dbReference>
<keyword evidence="11" id="KW-0997">Cell inner membrane</keyword>
<evidence type="ECO:0000256" key="9">
    <source>
        <dbReference type="ARBA" id="ARBA00023143"/>
    </source>
</evidence>
<evidence type="ECO:0000256" key="6">
    <source>
        <dbReference type="ARBA" id="ARBA00022500"/>
    </source>
</evidence>
<name>A0ABV7EQH8_9GAMM</name>
<evidence type="ECO:0000313" key="15">
    <source>
        <dbReference type="EMBL" id="MFC3104201.1"/>
    </source>
</evidence>
<dbReference type="InterPro" id="IPR011002">
    <property type="entry name" value="FliG_a-hlx"/>
</dbReference>
<accession>A0ABV7EQH8</accession>
<keyword evidence="5 11" id="KW-1003">Cell membrane</keyword>
<feature type="domain" description="Flagellar motor switch protein FliG N-terminal" evidence="14">
    <location>
        <begin position="10"/>
        <end position="107"/>
    </location>
</feature>
<dbReference type="PIRSF" id="PIRSF003161">
    <property type="entry name" value="FliG"/>
    <property type="match status" value="1"/>
</dbReference>
<evidence type="ECO:0000256" key="5">
    <source>
        <dbReference type="ARBA" id="ARBA00022475"/>
    </source>
</evidence>
<evidence type="ECO:0000256" key="7">
    <source>
        <dbReference type="ARBA" id="ARBA00022779"/>
    </source>
</evidence>
<dbReference type="NCBIfam" id="TIGR00207">
    <property type="entry name" value="fliG"/>
    <property type="match status" value="1"/>
</dbReference>
<dbReference type="Pfam" id="PF01706">
    <property type="entry name" value="FliG_C"/>
    <property type="match status" value="1"/>
</dbReference>
<dbReference type="SUPFAM" id="SSF48029">
    <property type="entry name" value="FliG"/>
    <property type="match status" value="2"/>
</dbReference>
<evidence type="ECO:0000256" key="11">
    <source>
        <dbReference type="PIRNR" id="PIRNR003161"/>
    </source>
</evidence>
<comment type="function">
    <text evidence="10 11">FliG is one of three proteins (FliG, FliN, FliM) that forms the rotor-mounted switch complex (C ring), located at the base of the basal body. This complex interacts with the CheY and CheZ chemotaxis proteins, in addition to contacting components of the motor that determine the direction of flagellar rotation.</text>
</comment>
<dbReference type="EMBL" id="JBHRSS010000003">
    <property type="protein sequence ID" value="MFC3104201.1"/>
    <property type="molecule type" value="Genomic_DNA"/>
</dbReference>
<dbReference type="Gene3D" id="1.10.220.30">
    <property type="match status" value="3"/>
</dbReference>
<evidence type="ECO:0000259" key="14">
    <source>
        <dbReference type="Pfam" id="PF14842"/>
    </source>
</evidence>
<keyword evidence="15" id="KW-0282">Flagellum</keyword>
<comment type="caution">
    <text evidence="15">The sequence shown here is derived from an EMBL/GenBank/DDBJ whole genome shotgun (WGS) entry which is preliminary data.</text>
</comment>
<dbReference type="Pfam" id="PF14841">
    <property type="entry name" value="FliG_M"/>
    <property type="match status" value="1"/>
</dbReference>
<dbReference type="Proteomes" id="UP001595462">
    <property type="component" value="Unassembled WGS sequence"/>
</dbReference>
<evidence type="ECO:0000256" key="4">
    <source>
        <dbReference type="ARBA" id="ARBA00021870"/>
    </source>
</evidence>
<feature type="domain" description="Flagellar motor switch protein FliG middle" evidence="13">
    <location>
        <begin position="119"/>
        <end position="190"/>
    </location>
</feature>
<comment type="similarity">
    <text evidence="3 11">Belongs to the FliG family.</text>
</comment>
<keyword evidence="8 11" id="KW-0472">Membrane</keyword>
<sequence length="334" mass="37275">MARSTFDDAGLERSAILMMALDEDTAAEVFRYLPPHSAQELGLRMAGLSHISNERIGEVMREFSDELDQYSAVSLHSSDHIRSILTKAMGEERASSLLEDIFESSNGSGIDALNMMEANVVAEMIRDEHPQIIATIVVHLERAQASEVLTHFHENLRNDVILRVATFSGVQPAALQELTEVLSNMLDGQNLKRSKMGGVNTAAEILNLMNSAQEESVITSVRAHDETLAQKILDEMFVFEDLENVDNRTIQRLLQDLDTNTLAIALKGVPANLLQRFTDNMANRAAELLREDMEMRGPLRLSQVEAERKQILELVRRLADAGEITLSTDDDEYV</sequence>
<keyword evidence="15" id="KW-0966">Cell projection</keyword>
<proteinExistence type="inferred from homology"/>
<dbReference type="PRINTS" id="PR00954">
    <property type="entry name" value="FLGMOTORFLIG"/>
</dbReference>
<evidence type="ECO:0000256" key="10">
    <source>
        <dbReference type="ARBA" id="ARBA00025598"/>
    </source>
</evidence>
<dbReference type="Pfam" id="PF14842">
    <property type="entry name" value="FliG_N"/>
    <property type="match status" value="1"/>
</dbReference>
<evidence type="ECO:0000259" key="13">
    <source>
        <dbReference type="Pfam" id="PF14841"/>
    </source>
</evidence>
<dbReference type="RefSeq" id="WP_380688955.1">
    <property type="nucleotide sequence ID" value="NZ_JBHRSS010000003.1"/>
</dbReference>
<feature type="domain" description="Flagellar motor switch protein FliG C-terminal" evidence="12">
    <location>
        <begin position="220"/>
        <end position="326"/>
    </location>
</feature>
<reference evidence="16" key="1">
    <citation type="journal article" date="2019" name="Int. J. Syst. Evol. Microbiol.">
        <title>The Global Catalogue of Microorganisms (GCM) 10K type strain sequencing project: providing services to taxonomists for standard genome sequencing and annotation.</title>
        <authorList>
            <consortium name="The Broad Institute Genomics Platform"/>
            <consortium name="The Broad Institute Genome Sequencing Center for Infectious Disease"/>
            <person name="Wu L."/>
            <person name="Ma J."/>
        </authorList>
    </citation>
    <scope>NUCLEOTIDE SEQUENCE [LARGE SCALE GENOMIC DNA]</scope>
    <source>
        <strain evidence="16">KCTC 52640</strain>
    </source>
</reference>
<keyword evidence="7 11" id="KW-0283">Flagellar rotation</keyword>
<evidence type="ECO:0000313" key="16">
    <source>
        <dbReference type="Proteomes" id="UP001595462"/>
    </source>
</evidence>
<dbReference type="InterPro" id="IPR023087">
    <property type="entry name" value="Flg_Motor_Flig_C"/>
</dbReference>
<evidence type="ECO:0000256" key="1">
    <source>
        <dbReference type="ARBA" id="ARBA00004117"/>
    </source>
</evidence>
<dbReference type="InterPro" id="IPR032779">
    <property type="entry name" value="FliG_M"/>
</dbReference>
<organism evidence="15 16">
    <name type="scientific">Salinisphaera aquimarina</name>
    <dbReference type="NCBI Taxonomy" id="2094031"/>
    <lineage>
        <taxon>Bacteria</taxon>
        <taxon>Pseudomonadati</taxon>
        <taxon>Pseudomonadota</taxon>
        <taxon>Gammaproteobacteria</taxon>
        <taxon>Salinisphaerales</taxon>
        <taxon>Salinisphaeraceae</taxon>
        <taxon>Salinisphaera</taxon>
    </lineage>
</organism>
<comment type="subcellular location">
    <subcellularLocation>
        <location evidence="1 11">Bacterial flagellum basal body</location>
    </subcellularLocation>
    <subcellularLocation>
        <location evidence="2 11">Cell inner membrane</location>
        <topology evidence="2 11">Peripheral membrane protein</topology>
        <orientation evidence="2 11">Cytoplasmic side</orientation>
    </subcellularLocation>
</comment>
<keyword evidence="15" id="KW-0969">Cilium</keyword>
<dbReference type="PANTHER" id="PTHR30534:SF0">
    <property type="entry name" value="FLAGELLAR MOTOR SWITCH PROTEIN FLIG"/>
    <property type="match status" value="1"/>
</dbReference>